<dbReference type="AlphaFoldDB" id="A0A1H8IMM8"/>
<evidence type="ECO:0000313" key="4">
    <source>
        <dbReference type="Proteomes" id="UP000198553"/>
    </source>
</evidence>
<organism evidence="2 4">
    <name type="scientific">Mesobacillus persicus</name>
    <dbReference type="NCBI Taxonomy" id="930146"/>
    <lineage>
        <taxon>Bacteria</taxon>
        <taxon>Bacillati</taxon>
        <taxon>Bacillota</taxon>
        <taxon>Bacilli</taxon>
        <taxon>Bacillales</taxon>
        <taxon>Bacillaceae</taxon>
        <taxon>Mesobacillus</taxon>
    </lineage>
</organism>
<feature type="non-terminal residue" evidence="2">
    <location>
        <position position="64"/>
    </location>
</feature>
<proteinExistence type="predicted"/>
<evidence type="ECO:0000256" key="1">
    <source>
        <dbReference type="SAM" id="MobiDB-lite"/>
    </source>
</evidence>
<reference evidence="2" key="1">
    <citation type="submission" date="2016-10" db="EMBL/GenBank/DDBJ databases">
        <authorList>
            <person name="de Groot N.N."/>
        </authorList>
    </citation>
    <scope>NUCLEOTIDE SEQUENCE [LARGE SCALE GENOMIC DNA]</scope>
    <source>
        <strain evidence="2">B48</strain>
    </source>
</reference>
<dbReference type="EMBL" id="FOBW01000025">
    <property type="protein sequence ID" value="SEN89462.1"/>
    <property type="molecule type" value="Genomic_DNA"/>
</dbReference>
<keyword evidence="4" id="KW-1185">Reference proteome</keyword>
<evidence type="ECO:0000313" key="3">
    <source>
        <dbReference type="EMBL" id="SEN89462.1"/>
    </source>
</evidence>
<accession>A0A1H8IMM8</accession>
<evidence type="ECO:0008006" key="5">
    <source>
        <dbReference type="Google" id="ProtNLM"/>
    </source>
</evidence>
<feature type="region of interest" description="Disordered" evidence="1">
    <location>
        <begin position="38"/>
        <end position="64"/>
    </location>
</feature>
<dbReference type="EMBL" id="FOBW01000017">
    <property type="protein sequence ID" value="SEN69286.1"/>
    <property type="molecule type" value="Genomic_DNA"/>
</dbReference>
<name>A0A1H8IMM8_9BACI</name>
<sequence length="64" mass="7347">MLAVAEINYIRHEVNNKGYGYSEVAKKMGRDPRTIKKYADREDFNKQPQKKQTRVAPVLGPVKA</sequence>
<dbReference type="Proteomes" id="UP000198553">
    <property type="component" value="Unassembled WGS sequence"/>
</dbReference>
<gene>
    <name evidence="2" type="ORF">SAMN05192533_11791</name>
    <name evidence="3" type="ORF">SAMN05192533_12540</name>
</gene>
<evidence type="ECO:0000313" key="2">
    <source>
        <dbReference type="EMBL" id="SEN69286.1"/>
    </source>
</evidence>
<protein>
    <recommendedName>
        <fullName evidence="5">Helix-turn-helix domain-containing protein</fullName>
    </recommendedName>
</protein>
<reference evidence="4" key="2">
    <citation type="submission" date="2016-10" db="EMBL/GenBank/DDBJ databases">
        <authorList>
            <person name="Varghese N."/>
            <person name="Submissions S."/>
        </authorList>
    </citation>
    <scope>NUCLEOTIDE SEQUENCE [LARGE SCALE GENOMIC DNA]</scope>
    <source>
        <strain evidence="4">B48,IBRC-M 10115,DSM 25386,CECT 8001</strain>
    </source>
</reference>